<feature type="region of interest" description="Disordered" evidence="4">
    <location>
        <begin position="288"/>
        <end position="731"/>
    </location>
</feature>
<feature type="domain" description="Ras-associating" evidence="6">
    <location>
        <begin position="1014"/>
        <end position="1105"/>
    </location>
</feature>
<evidence type="ECO:0000259" key="5">
    <source>
        <dbReference type="PROSITE" id="PS50001"/>
    </source>
</evidence>
<organism evidence="8 9">
    <name type="scientific">Muraenolepis orangiensis</name>
    <name type="common">Patagonian moray cod</name>
    <dbReference type="NCBI Taxonomy" id="630683"/>
    <lineage>
        <taxon>Eukaryota</taxon>
        <taxon>Metazoa</taxon>
        <taxon>Chordata</taxon>
        <taxon>Craniata</taxon>
        <taxon>Vertebrata</taxon>
        <taxon>Euteleostomi</taxon>
        <taxon>Actinopterygii</taxon>
        <taxon>Neopterygii</taxon>
        <taxon>Teleostei</taxon>
        <taxon>Neoteleostei</taxon>
        <taxon>Acanthomorphata</taxon>
        <taxon>Zeiogadaria</taxon>
        <taxon>Gadariae</taxon>
        <taxon>Gadiformes</taxon>
        <taxon>Muraenolepidoidei</taxon>
        <taxon>Muraenolepididae</taxon>
        <taxon>Muraenolepis</taxon>
    </lineage>
</organism>
<dbReference type="SMART" id="SM00252">
    <property type="entry name" value="SH2"/>
    <property type="match status" value="1"/>
</dbReference>
<dbReference type="InterPro" id="IPR003123">
    <property type="entry name" value="VPS9"/>
</dbReference>
<evidence type="ECO:0000256" key="1">
    <source>
        <dbReference type="ARBA" id="ARBA00006919"/>
    </source>
</evidence>
<dbReference type="SMART" id="SM00314">
    <property type="entry name" value="RA"/>
    <property type="match status" value="1"/>
</dbReference>
<dbReference type="PANTHER" id="PTHR23101:SF51">
    <property type="entry name" value="RAS AND RAB INTERACTOR 2"/>
    <property type="match status" value="1"/>
</dbReference>
<evidence type="ECO:0000259" key="6">
    <source>
        <dbReference type="PROSITE" id="PS50200"/>
    </source>
</evidence>
<feature type="compositionally biased region" description="Low complexity" evidence="4">
    <location>
        <begin position="658"/>
        <end position="675"/>
    </location>
</feature>
<dbReference type="AlphaFoldDB" id="A0A9Q0IXU2"/>
<evidence type="ECO:0000313" key="9">
    <source>
        <dbReference type="Proteomes" id="UP001148018"/>
    </source>
</evidence>
<dbReference type="GO" id="GO:0005096">
    <property type="term" value="F:GTPase activator activity"/>
    <property type="evidence" value="ECO:0007669"/>
    <property type="project" value="UniProtKB-KW"/>
</dbReference>
<dbReference type="InterPro" id="IPR036860">
    <property type="entry name" value="SH2_dom_sf"/>
</dbReference>
<dbReference type="GO" id="GO:0031267">
    <property type="term" value="F:small GTPase binding"/>
    <property type="evidence" value="ECO:0007669"/>
    <property type="project" value="TreeGrafter"/>
</dbReference>
<feature type="domain" description="VPS9" evidence="7">
    <location>
        <begin position="887"/>
        <end position="1027"/>
    </location>
</feature>
<reference evidence="8" key="1">
    <citation type="submission" date="2022-07" db="EMBL/GenBank/DDBJ databases">
        <title>Chromosome-level genome of Muraenolepis orangiensis.</title>
        <authorList>
            <person name="Kim J."/>
        </authorList>
    </citation>
    <scope>NUCLEOTIDE SEQUENCE</scope>
    <source>
        <strain evidence="8">KU_S4_2022</strain>
        <tissue evidence="8">Muscle</tissue>
    </source>
</reference>
<evidence type="ECO:0000256" key="4">
    <source>
        <dbReference type="SAM" id="MobiDB-lite"/>
    </source>
</evidence>
<dbReference type="PRINTS" id="PR01217">
    <property type="entry name" value="PRICHEXTENSN"/>
</dbReference>
<keyword evidence="9" id="KW-1185">Reference proteome</keyword>
<dbReference type="SUPFAM" id="SSF109993">
    <property type="entry name" value="VPS9 domain"/>
    <property type="match status" value="1"/>
</dbReference>
<protein>
    <recommendedName>
        <fullName evidence="10">Ras and Rab interactor 2</fullName>
    </recommendedName>
</protein>
<feature type="compositionally biased region" description="Pro residues" evidence="4">
    <location>
        <begin position="340"/>
        <end position="368"/>
    </location>
</feature>
<dbReference type="InterPro" id="IPR029071">
    <property type="entry name" value="Ubiquitin-like_domsf"/>
</dbReference>
<feature type="region of interest" description="Disordered" evidence="4">
    <location>
        <begin position="208"/>
        <end position="265"/>
    </location>
</feature>
<dbReference type="PROSITE" id="PS51205">
    <property type="entry name" value="VPS9"/>
    <property type="match status" value="1"/>
</dbReference>
<evidence type="ECO:0000259" key="7">
    <source>
        <dbReference type="PROSITE" id="PS51205"/>
    </source>
</evidence>
<evidence type="ECO:0000256" key="3">
    <source>
        <dbReference type="PROSITE-ProRule" id="PRU00191"/>
    </source>
</evidence>
<dbReference type="GO" id="GO:0005085">
    <property type="term" value="F:guanyl-nucleotide exchange factor activity"/>
    <property type="evidence" value="ECO:0007669"/>
    <property type="project" value="InterPro"/>
</dbReference>
<feature type="compositionally biased region" description="Acidic residues" evidence="4">
    <location>
        <begin position="700"/>
        <end position="719"/>
    </location>
</feature>
<dbReference type="GO" id="GO:0007165">
    <property type="term" value="P:signal transduction"/>
    <property type="evidence" value="ECO:0007669"/>
    <property type="project" value="InterPro"/>
</dbReference>
<evidence type="ECO:0008006" key="10">
    <source>
        <dbReference type="Google" id="ProtNLM"/>
    </source>
</evidence>
<dbReference type="EMBL" id="JANIIK010000034">
    <property type="protein sequence ID" value="KAJ3615144.1"/>
    <property type="molecule type" value="Genomic_DNA"/>
</dbReference>
<dbReference type="GO" id="GO:0030139">
    <property type="term" value="C:endocytic vesicle"/>
    <property type="evidence" value="ECO:0007669"/>
    <property type="project" value="TreeGrafter"/>
</dbReference>
<dbReference type="Gene3D" id="1.20.1050.80">
    <property type="entry name" value="VPS9 domain"/>
    <property type="match status" value="1"/>
</dbReference>
<dbReference type="InterPro" id="IPR037191">
    <property type="entry name" value="VPS9_dom_sf"/>
</dbReference>
<feature type="compositionally biased region" description="Pro residues" evidence="4">
    <location>
        <begin position="391"/>
        <end position="403"/>
    </location>
</feature>
<dbReference type="InterPro" id="IPR045046">
    <property type="entry name" value="Vps9-like"/>
</dbReference>
<evidence type="ECO:0000313" key="8">
    <source>
        <dbReference type="EMBL" id="KAJ3615144.1"/>
    </source>
</evidence>
<keyword evidence="2" id="KW-0343">GTPase activation</keyword>
<accession>A0A9Q0IXU2</accession>
<sequence>MIDAFASEIGELKQEMVHTPPATEDQRPVVFQGPEGEVSGLYLQSRHSGREGGERDSGYDSLGRRMSVLDRLTQSHPVWLLLTLGEEEARRILLKQPPGVFLVRRCATRQRKVLSVRLDDQGSAPCIGDFPVRESQYTFFLEHSGISFADLFRLVAFYCISRDVLPFALRLPDSIACAKTQKGLEEVAQLGAAFWDSALSQQQPCAPFRPLSRTLSPQRSDSRQPRGAGGPPGGARGQQTGCGHASAPPTLRGRPSGSSLCPERSPSAGPLCFVNPLFFQAHRHHRGELESLPDSSPQSRDAKAPRTLPSPRRAPLIPESHVQDAERHSDKVVAGGQPSLAPPQRPPPPRFMPSRRPAPPPPAAPPTLPAAAPTLPAAPPTLPAVPQQPSATPPPPSAVPPPLSAARPPLSAPESTGDPRTSRPPLSAPESTGDPRTPRPPLSATPPLLPAVPPPLSAPPPPLSATPSPLPAVPPPLSAPPPPLSATPPPAPAVRPPLSAVRPPLSAPPPPLSAAPPPLSAVPPPLPAVPPASAPKLSSMPETIPTNPRQPPTSVRRPAPRPPSMGTKSSSLAKKANAPPVPPSNPPPPRPTKKPDLEAHRCHVALDDETIAKAISRAKPPTRRSPASPPTGTPLPEEVTGSPPGPAATNGGGPRCLSDVSMSTSSSDSLDYSRSPGFSLGLPPAPVRRPRNHGGPTVDSSEEDEEEEEEEEEDEEEDYGVGLENDMENGFRRPFGARRRKVGVRLSRGLSGGGSFVLPRALKGKFRRMSGVLGSLMTPERRAVKKITELSREKGSYFGSLVQDYVCFVQENRKCHTTAADFLQTIRQFMTQMKAYLRQSSELDPPLESLIPEDQIDHVLEKAMHKCVLKPLKASLDVVLHDFQVSSGAWQQLKENLALAKAKRPLELGVDGVVPPDAVAMEKIRHKFLNMRKMYSPEKKVSVLLRVCKLIYTIMQDNSGRMYGADDFLPMLTYVLAQCDLPQLDTEIQYMMELLDPCLLHGEAQRAAPSVDDFQNYLRVTIQEVDSGCTAKTLLVQPYSTTEEVCSRCAYKFRVADPENYALFLLNGDTSQQLAPDTHPQQIKSEIHGRPRAQAFHFAYRRVVGKRERRKNG</sequence>
<dbReference type="PROSITE" id="PS50001">
    <property type="entry name" value="SH2"/>
    <property type="match status" value="1"/>
</dbReference>
<dbReference type="SMART" id="SM00167">
    <property type="entry name" value="VPS9"/>
    <property type="match status" value="1"/>
</dbReference>
<dbReference type="SUPFAM" id="SSF55550">
    <property type="entry name" value="SH2 domain"/>
    <property type="match status" value="1"/>
</dbReference>
<dbReference type="InterPro" id="IPR000159">
    <property type="entry name" value="RA_dom"/>
</dbReference>
<dbReference type="SUPFAM" id="SSF54236">
    <property type="entry name" value="Ubiquitin-like"/>
    <property type="match status" value="1"/>
</dbReference>
<dbReference type="PROSITE" id="PS50200">
    <property type="entry name" value="RA"/>
    <property type="match status" value="1"/>
</dbReference>
<dbReference type="PANTHER" id="PTHR23101">
    <property type="entry name" value="RAB GDP/GTP EXCHANGE FACTOR"/>
    <property type="match status" value="1"/>
</dbReference>
<feature type="compositionally biased region" description="Pro residues" evidence="4">
    <location>
        <begin position="438"/>
        <end position="495"/>
    </location>
</feature>
<feature type="compositionally biased region" description="Basic and acidic residues" evidence="4">
    <location>
        <begin position="321"/>
        <end position="331"/>
    </location>
</feature>
<dbReference type="GO" id="GO:0016192">
    <property type="term" value="P:vesicle-mediated transport"/>
    <property type="evidence" value="ECO:0007669"/>
    <property type="project" value="InterPro"/>
</dbReference>
<feature type="compositionally biased region" description="Low complexity" evidence="4">
    <location>
        <begin position="404"/>
        <end position="413"/>
    </location>
</feature>
<dbReference type="Proteomes" id="UP001148018">
    <property type="component" value="Unassembled WGS sequence"/>
</dbReference>
<evidence type="ECO:0000256" key="2">
    <source>
        <dbReference type="ARBA" id="ARBA00022468"/>
    </source>
</evidence>
<comment type="caution">
    <text evidence="8">The sequence shown here is derived from an EMBL/GenBank/DDBJ whole genome shotgun (WGS) entry which is preliminary data.</text>
</comment>
<dbReference type="Pfam" id="PF02204">
    <property type="entry name" value="VPS9"/>
    <property type="match status" value="1"/>
</dbReference>
<feature type="compositionally biased region" description="Basic and acidic residues" evidence="4">
    <location>
        <begin position="593"/>
        <end position="606"/>
    </location>
</feature>
<feature type="compositionally biased region" description="Pro residues" evidence="4">
    <location>
        <begin position="505"/>
        <end position="533"/>
    </location>
</feature>
<dbReference type="Pfam" id="PF00788">
    <property type="entry name" value="RA"/>
    <property type="match status" value="1"/>
</dbReference>
<comment type="similarity">
    <text evidence="1">Belongs to the RIN (Ras interaction/interference) family.</text>
</comment>
<gene>
    <name evidence="8" type="ORF">NHX12_018712</name>
</gene>
<dbReference type="OrthoDB" id="21085at2759"/>
<proteinExistence type="inferred from homology"/>
<dbReference type="InterPro" id="IPR000980">
    <property type="entry name" value="SH2"/>
</dbReference>
<feature type="compositionally biased region" description="Gly residues" evidence="4">
    <location>
        <begin position="227"/>
        <end position="236"/>
    </location>
</feature>
<dbReference type="GO" id="GO:0005829">
    <property type="term" value="C:cytosol"/>
    <property type="evidence" value="ECO:0007669"/>
    <property type="project" value="TreeGrafter"/>
</dbReference>
<dbReference type="Pfam" id="PF23268">
    <property type="entry name" value="RIN1"/>
    <property type="match status" value="1"/>
</dbReference>
<feature type="domain" description="SH2" evidence="5">
    <location>
        <begin position="79"/>
        <end position="173"/>
    </location>
</feature>
<name>A0A9Q0IXU2_9TELE</name>
<dbReference type="Gene3D" id="3.30.505.10">
    <property type="entry name" value="SH2 domain"/>
    <property type="match status" value="1"/>
</dbReference>
<feature type="compositionally biased region" description="Pro residues" evidence="4">
    <location>
        <begin position="579"/>
        <end position="590"/>
    </location>
</feature>
<keyword evidence="3" id="KW-0727">SH2 domain</keyword>